<dbReference type="EMBL" id="MT143002">
    <property type="protein sequence ID" value="QJA91649.1"/>
    <property type="molecule type" value="Genomic_DNA"/>
</dbReference>
<sequence>MKIDKLCYYGEFCKLFPPIDRERYSESDYEFLDMLRKKKLEGWDAAVDLICKEIEDWYESEVRK</sequence>
<evidence type="ECO:0000313" key="1">
    <source>
        <dbReference type="EMBL" id="QJA91649.1"/>
    </source>
</evidence>
<accession>A0A6M3LBB8</accession>
<protein>
    <submittedName>
        <fullName evidence="1">Uncharacterized protein</fullName>
    </submittedName>
</protein>
<proteinExistence type="predicted"/>
<reference evidence="1" key="1">
    <citation type="submission" date="2020-03" db="EMBL/GenBank/DDBJ databases">
        <title>The deep terrestrial virosphere.</title>
        <authorList>
            <person name="Holmfeldt K."/>
            <person name="Nilsson E."/>
            <person name="Simone D."/>
            <person name="Lopez-Fernandez M."/>
            <person name="Wu X."/>
            <person name="de Brujin I."/>
            <person name="Lundin D."/>
            <person name="Andersson A."/>
            <person name="Bertilsson S."/>
            <person name="Dopson M."/>
        </authorList>
    </citation>
    <scope>NUCLEOTIDE SEQUENCE</scope>
    <source>
        <strain evidence="1">MM415B03310</strain>
    </source>
</reference>
<organism evidence="1">
    <name type="scientific">viral metagenome</name>
    <dbReference type="NCBI Taxonomy" id="1070528"/>
    <lineage>
        <taxon>unclassified sequences</taxon>
        <taxon>metagenomes</taxon>
        <taxon>organismal metagenomes</taxon>
    </lineage>
</organism>
<name>A0A6M3LBB8_9ZZZZ</name>
<dbReference type="AlphaFoldDB" id="A0A6M3LBB8"/>
<gene>
    <name evidence="1" type="ORF">MM415B03310_0019</name>
</gene>